<dbReference type="SUPFAM" id="SSF52540">
    <property type="entry name" value="P-loop containing nucleoside triphosphate hydrolases"/>
    <property type="match status" value="1"/>
</dbReference>
<name>A0A3N6Q1S2_9BURK</name>
<dbReference type="GO" id="GO:1903805">
    <property type="term" value="P:L-valine import across plasma membrane"/>
    <property type="evidence" value="ECO:0007669"/>
    <property type="project" value="TreeGrafter"/>
</dbReference>
<dbReference type="InterPro" id="IPR027417">
    <property type="entry name" value="P-loop_NTPase"/>
</dbReference>
<evidence type="ECO:0000313" key="7">
    <source>
        <dbReference type="EMBL" id="RQH08970.1"/>
    </source>
</evidence>
<keyword evidence="3" id="KW-0472">Membrane</keyword>
<dbReference type="InterPro" id="IPR051120">
    <property type="entry name" value="ABC_AA/LPS_Transport"/>
</dbReference>
<dbReference type="Pfam" id="PF00005">
    <property type="entry name" value="ABC_tran"/>
    <property type="match status" value="1"/>
</dbReference>
<evidence type="ECO:0000256" key="1">
    <source>
        <dbReference type="ARBA" id="ARBA00022448"/>
    </source>
</evidence>
<evidence type="ECO:0000259" key="6">
    <source>
        <dbReference type="PROSITE" id="PS50893"/>
    </source>
</evidence>
<evidence type="ECO:0000256" key="4">
    <source>
        <dbReference type="ARBA" id="ARBA00022741"/>
    </source>
</evidence>
<evidence type="ECO:0000313" key="8">
    <source>
        <dbReference type="Proteomes" id="UP000272778"/>
    </source>
</evidence>
<dbReference type="GO" id="GO:0016887">
    <property type="term" value="F:ATP hydrolysis activity"/>
    <property type="evidence" value="ECO:0007669"/>
    <property type="project" value="InterPro"/>
</dbReference>
<evidence type="ECO:0000256" key="5">
    <source>
        <dbReference type="ARBA" id="ARBA00022840"/>
    </source>
</evidence>
<sequence length="255" mass="27469">MLEIQNLTRRFGGLLAVSDVTTRVEPGCINAIIGPNGAGKTTFFNLISGMYRPSSGAILLHGDDVTGLRADQMAQRGVARTFQATALFDQASVLDNLIVGHRLRTRSGLIDALLRTRRFHAEESMCRDKARAALDFVGLGHLEERPAGDITQEERKRVAIALALATGPSLLLLDEPAGGINAEETDGLAALIRKIAKTGITVCLVEHKMNMIMNLADKIMVLDHGEKIAEGTPAEIRANQAVIDAYLGSEHADVH</sequence>
<dbReference type="GO" id="GO:0042941">
    <property type="term" value="P:D-alanine transmembrane transport"/>
    <property type="evidence" value="ECO:0007669"/>
    <property type="project" value="TreeGrafter"/>
</dbReference>
<dbReference type="EMBL" id="RQIS01000002">
    <property type="protein sequence ID" value="RQH08970.1"/>
    <property type="molecule type" value="Genomic_DNA"/>
</dbReference>
<dbReference type="OrthoDB" id="5291558at2"/>
<reference evidence="7 8" key="1">
    <citation type="submission" date="2018-11" db="EMBL/GenBank/DDBJ databases">
        <title>Paraburkholderia sp. DHOA04, isolated from soil.</title>
        <authorList>
            <person name="Gao Z.-H."/>
            <person name="Qiu L.-H."/>
            <person name="Fu J.-C."/>
        </authorList>
    </citation>
    <scope>NUCLEOTIDE SEQUENCE [LARGE SCALE GENOMIC DNA]</scope>
    <source>
        <strain evidence="7 8">DHOA04</strain>
    </source>
</reference>
<dbReference type="Proteomes" id="UP000272778">
    <property type="component" value="Unassembled WGS sequence"/>
</dbReference>
<evidence type="ECO:0000256" key="3">
    <source>
        <dbReference type="ARBA" id="ARBA00022519"/>
    </source>
</evidence>
<dbReference type="GO" id="GO:0005524">
    <property type="term" value="F:ATP binding"/>
    <property type="evidence" value="ECO:0007669"/>
    <property type="project" value="UniProtKB-KW"/>
</dbReference>
<dbReference type="GO" id="GO:0015808">
    <property type="term" value="P:L-alanine transport"/>
    <property type="evidence" value="ECO:0007669"/>
    <property type="project" value="TreeGrafter"/>
</dbReference>
<keyword evidence="8" id="KW-1185">Reference proteome</keyword>
<proteinExistence type="predicted"/>
<dbReference type="GO" id="GO:1903806">
    <property type="term" value="P:L-isoleucine import across plasma membrane"/>
    <property type="evidence" value="ECO:0007669"/>
    <property type="project" value="TreeGrafter"/>
</dbReference>
<accession>A0A3N6Q1S2</accession>
<dbReference type="GO" id="GO:0015188">
    <property type="term" value="F:L-isoleucine transmembrane transporter activity"/>
    <property type="evidence" value="ECO:0007669"/>
    <property type="project" value="TreeGrafter"/>
</dbReference>
<keyword evidence="5 7" id="KW-0067">ATP-binding</keyword>
<dbReference type="PROSITE" id="PS50893">
    <property type="entry name" value="ABC_TRANSPORTER_2"/>
    <property type="match status" value="1"/>
</dbReference>
<dbReference type="RefSeq" id="WP_124149670.1">
    <property type="nucleotide sequence ID" value="NZ_RQIS01000002.1"/>
</dbReference>
<keyword evidence="4" id="KW-0547">Nucleotide-binding</keyword>
<organism evidence="7 8">
    <name type="scientific">Paraburkholderia dinghuensis</name>
    <dbReference type="NCBI Taxonomy" id="2305225"/>
    <lineage>
        <taxon>Bacteria</taxon>
        <taxon>Pseudomonadati</taxon>
        <taxon>Pseudomonadota</taxon>
        <taxon>Betaproteobacteria</taxon>
        <taxon>Burkholderiales</taxon>
        <taxon>Burkholderiaceae</taxon>
        <taxon>Paraburkholderia</taxon>
    </lineage>
</organism>
<dbReference type="CDD" id="cd03219">
    <property type="entry name" value="ABC_Mj1267_LivG_branched"/>
    <property type="match status" value="1"/>
</dbReference>
<dbReference type="GO" id="GO:0015192">
    <property type="term" value="F:L-phenylalanine transmembrane transporter activity"/>
    <property type="evidence" value="ECO:0007669"/>
    <property type="project" value="TreeGrafter"/>
</dbReference>
<keyword evidence="3" id="KW-0997">Cell inner membrane</keyword>
<feature type="domain" description="ABC transporter" evidence="6">
    <location>
        <begin position="2"/>
        <end position="249"/>
    </location>
</feature>
<dbReference type="FunFam" id="3.40.50.300:FF:000421">
    <property type="entry name" value="Branched-chain amino acid ABC transporter ATP-binding protein"/>
    <property type="match status" value="1"/>
</dbReference>
<comment type="caution">
    <text evidence="7">The sequence shown here is derived from an EMBL/GenBank/DDBJ whole genome shotgun (WGS) entry which is preliminary data.</text>
</comment>
<dbReference type="InterPro" id="IPR003439">
    <property type="entry name" value="ABC_transporter-like_ATP-bd"/>
</dbReference>
<dbReference type="InterPro" id="IPR032823">
    <property type="entry name" value="BCA_ABC_TP_C"/>
</dbReference>
<dbReference type="Gene3D" id="3.40.50.300">
    <property type="entry name" value="P-loop containing nucleotide triphosphate hydrolases"/>
    <property type="match status" value="1"/>
</dbReference>
<protein>
    <submittedName>
        <fullName evidence="7">ABC transporter ATP-binding protein</fullName>
    </submittedName>
</protein>
<dbReference type="GO" id="GO:0005304">
    <property type="term" value="F:L-valine transmembrane transporter activity"/>
    <property type="evidence" value="ECO:0007669"/>
    <property type="project" value="TreeGrafter"/>
</dbReference>
<dbReference type="SMART" id="SM00382">
    <property type="entry name" value="AAA"/>
    <property type="match status" value="1"/>
</dbReference>
<dbReference type="PANTHER" id="PTHR45772">
    <property type="entry name" value="CONSERVED COMPONENT OF ABC TRANSPORTER FOR NATURAL AMINO ACIDS-RELATED"/>
    <property type="match status" value="1"/>
</dbReference>
<dbReference type="InterPro" id="IPR003593">
    <property type="entry name" value="AAA+_ATPase"/>
</dbReference>
<dbReference type="PANTHER" id="PTHR45772:SF7">
    <property type="entry name" value="AMINO ACID ABC TRANSPORTER ATP-BINDING PROTEIN"/>
    <property type="match status" value="1"/>
</dbReference>
<keyword evidence="1" id="KW-0813">Transport</keyword>
<keyword evidence="2" id="KW-1003">Cell membrane</keyword>
<dbReference type="AlphaFoldDB" id="A0A3N6Q1S2"/>
<evidence type="ECO:0000256" key="2">
    <source>
        <dbReference type="ARBA" id="ARBA00022475"/>
    </source>
</evidence>
<dbReference type="Pfam" id="PF12399">
    <property type="entry name" value="BCA_ABC_TP_C"/>
    <property type="match status" value="1"/>
</dbReference>
<dbReference type="GO" id="GO:0005886">
    <property type="term" value="C:plasma membrane"/>
    <property type="evidence" value="ECO:0007669"/>
    <property type="project" value="TreeGrafter"/>
</dbReference>
<gene>
    <name evidence="7" type="ORF">D1Y85_03625</name>
</gene>